<dbReference type="PANTHER" id="PTHR28627:SF1">
    <property type="entry name" value="CYTOCHROME C OXIDASE ASSEMBLY FACTOR 5"/>
    <property type="match status" value="1"/>
</dbReference>
<evidence type="ECO:0000256" key="3">
    <source>
        <dbReference type="ARBA" id="ARBA00021904"/>
    </source>
</evidence>
<keyword evidence="4" id="KW-1015">Disulfide bond</keyword>
<proteinExistence type="inferred from homology"/>
<comment type="similarity">
    <text evidence="2">Belongs to the PET191 family.</text>
</comment>
<dbReference type="GO" id="GO:0005739">
    <property type="term" value="C:mitochondrion"/>
    <property type="evidence" value="ECO:0007669"/>
    <property type="project" value="TreeGrafter"/>
</dbReference>
<protein>
    <recommendedName>
        <fullName evidence="3">Cytochrome c oxidase assembly factor 5</fullName>
    </recommendedName>
</protein>
<evidence type="ECO:0000256" key="1">
    <source>
        <dbReference type="ARBA" id="ARBA00003186"/>
    </source>
</evidence>
<comment type="function">
    <text evidence="1">Involved in an early step of the mitochondrial complex IV assembly process.</text>
</comment>
<dbReference type="GO" id="GO:0033617">
    <property type="term" value="P:mitochondrial respiratory chain complex IV assembly"/>
    <property type="evidence" value="ECO:0007669"/>
    <property type="project" value="TreeGrafter"/>
</dbReference>
<name>A0A0P4WII6_SCYOL</name>
<organism evidence="5">
    <name type="scientific">Scylla olivacea</name>
    <name type="common">Orange mud crab</name>
    <name type="synonym">Cancer olivacea</name>
    <dbReference type="NCBI Taxonomy" id="85551"/>
    <lineage>
        <taxon>Eukaryota</taxon>
        <taxon>Metazoa</taxon>
        <taxon>Ecdysozoa</taxon>
        <taxon>Arthropoda</taxon>
        <taxon>Crustacea</taxon>
        <taxon>Multicrustacea</taxon>
        <taxon>Malacostraca</taxon>
        <taxon>Eumalacostraca</taxon>
        <taxon>Eucarida</taxon>
        <taxon>Decapoda</taxon>
        <taxon>Pleocyemata</taxon>
        <taxon>Brachyura</taxon>
        <taxon>Eubrachyura</taxon>
        <taxon>Portunoidea</taxon>
        <taxon>Portunidae</taxon>
        <taxon>Portuninae</taxon>
        <taxon>Scylla</taxon>
    </lineage>
</organism>
<evidence type="ECO:0000313" key="5">
    <source>
        <dbReference type="EMBL" id="JAI61042.1"/>
    </source>
</evidence>
<accession>A0A0P4WII6</accession>
<evidence type="ECO:0000256" key="4">
    <source>
        <dbReference type="ARBA" id="ARBA00023157"/>
    </source>
</evidence>
<dbReference type="AlphaFoldDB" id="A0A0P4WII6"/>
<reference evidence="5" key="1">
    <citation type="submission" date="2015-09" db="EMBL/GenBank/DDBJ databases">
        <title>Scylla olivacea transcriptome.</title>
        <authorList>
            <person name="Ikhwanuddin M."/>
        </authorList>
    </citation>
    <scope>NUCLEOTIDE SEQUENCE</scope>
</reference>
<dbReference type="Pfam" id="PF10203">
    <property type="entry name" value="Pet191_N"/>
    <property type="match status" value="1"/>
</dbReference>
<sequence length="113" mass="13033">MVKQLSALSYNADSDNTNLARKELLIGLPSAMKYYEEVQEQDDKRPCAGLRADLKACLLATDCVRLHRKTPRECLLTNDPSIPQECYALRTTFFECKRSLLDTRQRFRGRKGY</sequence>
<dbReference type="PANTHER" id="PTHR28627">
    <property type="entry name" value="CYTOCHROME C OXIDASE ASSEMBLY FACTOR 5"/>
    <property type="match status" value="1"/>
</dbReference>
<dbReference type="InterPro" id="IPR018793">
    <property type="entry name" value="Cyt_c_oxidase_assmbl_Pet191"/>
</dbReference>
<evidence type="ECO:0000256" key="2">
    <source>
        <dbReference type="ARBA" id="ARBA00007785"/>
    </source>
</evidence>
<dbReference type="EMBL" id="GDRN01087383">
    <property type="protein sequence ID" value="JAI61042.1"/>
    <property type="molecule type" value="Transcribed_RNA"/>
</dbReference>